<sequence>MIEYARTIAMVVTLVVVGACARGPQMQPLSKDFVEGRFSASEAAVGACSAKLAAETSGRLDVVGSQASGAGSSVYMRIGPSGAPWRCHVGADGSNPTVDFMGYGGMR</sequence>
<dbReference type="Proteomes" id="UP000217448">
    <property type="component" value="Unassembled WGS sequence"/>
</dbReference>
<dbReference type="EMBL" id="NTHN01000019">
    <property type="protein sequence ID" value="PBD20847.1"/>
    <property type="molecule type" value="Genomic_DNA"/>
</dbReference>
<comment type="caution">
    <text evidence="2">The sequence shown here is derived from an EMBL/GenBank/DDBJ whole genome shotgun (WGS) entry which is preliminary data.</text>
</comment>
<gene>
    <name evidence="1" type="ORF">CLG85_001190</name>
    <name evidence="2" type="ORF">CLG85_01805</name>
</gene>
<keyword evidence="3" id="KW-1185">Reference proteome</keyword>
<dbReference type="AlphaFoldDB" id="A0A2A3K184"/>
<evidence type="ECO:0000313" key="1">
    <source>
        <dbReference type="EMBL" id="MCT4369026.1"/>
    </source>
</evidence>
<evidence type="ECO:0000313" key="2">
    <source>
        <dbReference type="EMBL" id="PBD20847.1"/>
    </source>
</evidence>
<evidence type="ECO:0008006" key="4">
    <source>
        <dbReference type="Google" id="ProtNLM"/>
    </source>
</evidence>
<reference evidence="3" key="2">
    <citation type="submission" date="2023-07" db="EMBL/GenBank/DDBJ databases">
        <title>Yangia mangrovi SAOS 153D genome.</title>
        <authorList>
            <person name="Verma A."/>
            <person name="Pal Y."/>
            <person name="Sundharam S."/>
            <person name="Bisht B."/>
            <person name="Srinivasan K."/>
        </authorList>
    </citation>
    <scope>NUCLEOTIDE SEQUENCE [LARGE SCALE GENOMIC DNA]</scope>
    <source>
        <strain evidence="3">SAOS 153D</strain>
    </source>
</reference>
<dbReference type="RefSeq" id="WP_095880710.1">
    <property type="nucleotide sequence ID" value="NZ_NTHN02000001.1"/>
</dbReference>
<name>A0A2A3K184_9RHOB</name>
<evidence type="ECO:0000313" key="3">
    <source>
        <dbReference type="Proteomes" id="UP000217448"/>
    </source>
</evidence>
<reference evidence="2" key="1">
    <citation type="submission" date="2017-09" db="EMBL/GenBank/DDBJ databases">
        <title>Yangia sp. SAOS 153D whole genome sequencing.</title>
        <authorList>
            <person name="Verma A."/>
            <person name="Krishnamurthi S."/>
        </authorList>
    </citation>
    <scope>NUCLEOTIDE SEQUENCE [LARGE SCALE GENOMIC DNA]</scope>
    <source>
        <strain evidence="2">SAOS 153D</strain>
    </source>
</reference>
<organism evidence="2">
    <name type="scientific">Alloyangia mangrovi</name>
    <dbReference type="NCBI Taxonomy" id="1779329"/>
    <lineage>
        <taxon>Bacteria</taxon>
        <taxon>Pseudomonadati</taxon>
        <taxon>Pseudomonadota</taxon>
        <taxon>Alphaproteobacteria</taxon>
        <taxon>Rhodobacterales</taxon>
        <taxon>Roseobacteraceae</taxon>
        <taxon>Alloyangia</taxon>
    </lineage>
</organism>
<proteinExistence type="predicted"/>
<dbReference type="OrthoDB" id="8454614at2"/>
<protein>
    <recommendedName>
        <fullName evidence="4">Lipoprotein</fullName>
    </recommendedName>
</protein>
<dbReference type="EMBL" id="NTHN02000001">
    <property type="protein sequence ID" value="MCT4369026.1"/>
    <property type="molecule type" value="Genomic_DNA"/>
</dbReference>
<dbReference type="PROSITE" id="PS51257">
    <property type="entry name" value="PROKAR_LIPOPROTEIN"/>
    <property type="match status" value="1"/>
</dbReference>
<accession>A0A2A3K184</accession>
<reference evidence="1" key="3">
    <citation type="submission" date="2024-05" db="EMBL/GenBank/DDBJ databases">
        <title>Yangia mangrovi SAOS 153D genome.</title>
        <authorList>
            <person name="Verma A."/>
            <person name="Pal Y."/>
            <person name="Sundharam S."/>
            <person name="Bisht B."/>
            <person name="Srinivasan K."/>
        </authorList>
    </citation>
    <scope>NUCLEOTIDE SEQUENCE</scope>
    <source>
        <strain evidence="1">SAOS 153D</strain>
    </source>
</reference>